<dbReference type="PROSITE" id="PS00072">
    <property type="entry name" value="ACYL_COA_DH_1"/>
    <property type="match status" value="1"/>
</dbReference>
<dbReference type="Proteomes" id="UP000470246">
    <property type="component" value="Unassembled WGS sequence"/>
</dbReference>
<accession>A0A7K3W5K4</accession>
<name>A0A7K3W5K4_9ACTN</name>
<dbReference type="Gene3D" id="1.10.540.10">
    <property type="entry name" value="Acyl-CoA dehydrogenase/oxidase, N-terminal domain"/>
    <property type="match status" value="1"/>
</dbReference>
<dbReference type="GO" id="GO:0050660">
    <property type="term" value="F:flavin adenine dinucleotide binding"/>
    <property type="evidence" value="ECO:0007669"/>
    <property type="project" value="InterPro"/>
</dbReference>
<dbReference type="Pfam" id="PF02771">
    <property type="entry name" value="Acyl-CoA_dh_N"/>
    <property type="match status" value="1"/>
</dbReference>
<evidence type="ECO:0000313" key="9">
    <source>
        <dbReference type="EMBL" id="NEK60146.1"/>
    </source>
</evidence>
<dbReference type="EMBL" id="JAAGWF010000025">
    <property type="protein sequence ID" value="NEK60146.1"/>
    <property type="molecule type" value="Genomic_DNA"/>
</dbReference>
<dbReference type="PROSITE" id="PS00073">
    <property type="entry name" value="ACYL_COA_DH_2"/>
    <property type="match status" value="1"/>
</dbReference>
<protein>
    <submittedName>
        <fullName evidence="9">Acyl-CoA dehydrogenase</fullName>
    </submittedName>
</protein>
<gene>
    <name evidence="9" type="ORF">GCU56_20005</name>
</gene>
<dbReference type="Pfam" id="PF02770">
    <property type="entry name" value="Acyl-CoA_dh_M"/>
    <property type="match status" value="1"/>
</dbReference>
<keyword evidence="10" id="KW-1185">Reference proteome</keyword>
<evidence type="ECO:0000259" key="8">
    <source>
        <dbReference type="Pfam" id="PF02771"/>
    </source>
</evidence>
<feature type="domain" description="Acyl-CoA oxidase/dehydrogenase middle" evidence="7">
    <location>
        <begin position="124"/>
        <end position="225"/>
    </location>
</feature>
<dbReference type="PIRSF" id="PIRSF016578">
    <property type="entry name" value="HsaA"/>
    <property type="match status" value="1"/>
</dbReference>
<dbReference type="Gene3D" id="2.40.110.10">
    <property type="entry name" value="Butyryl-CoA Dehydrogenase, subunit A, domain 2"/>
    <property type="match status" value="1"/>
</dbReference>
<comment type="similarity">
    <text evidence="2 5">Belongs to the acyl-CoA dehydrogenase family.</text>
</comment>
<dbReference type="PANTHER" id="PTHR43884:SF12">
    <property type="entry name" value="ISOVALERYL-COA DEHYDROGENASE, MITOCHONDRIAL-RELATED"/>
    <property type="match status" value="1"/>
</dbReference>
<evidence type="ECO:0000256" key="4">
    <source>
        <dbReference type="ARBA" id="ARBA00022827"/>
    </source>
</evidence>
<dbReference type="FunFam" id="1.20.140.10:FF:000004">
    <property type="entry name" value="Acyl-CoA dehydrogenase FadE25"/>
    <property type="match status" value="1"/>
</dbReference>
<evidence type="ECO:0000259" key="6">
    <source>
        <dbReference type="Pfam" id="PF00441"/>
    </source>
</evidence>
<dbReference type="Pfam" id="PF00441">
    <property type="entry name" value="Acyl-CoA_dh_1"/>
    <property type="match status" value="1"/>
</dbReference>
<feature type="domain" description="Acyl-CoA dehydrogenase/oxidase N-terminal" evidence="8">
    <location>
        <begin position="9"/>
        <end position="119"/>
    </location>
</feature>
<keyword evidence="4 5" id="KW-0274">FAD</keyword>
<organism evidence="9 10">
    <name type="scientific">Geodermatophilus sabuli</name>
    <dbReference type="NCBI Taxonomy" id="1564158"/>
    <lineage>
        <taxon>Bacteria</taxon>
        <taxon>Bacillati</taxon>
        <taxon>Actinomycetota</taxon>
        <taxon>Actinomycetes</taxon>
        <taxon>Geodermatophilales</taxon>
        <taxon>Geodermatophilaceae</taxon>
        <taxon>Geodermatophilus</taxon>
    </lineage>
</organism>
<dbReference type="Gene3D" id="1.20.140.10">
    <property type="entry name" value="Butyryl-CoA Dehydrogenase, subunit A, domain 3"/>
    <property type="match status" value="1"/>
</dbReference>
<sequence>MPVDRELPTPEAADLLALTREIADAELAPRAARYEREERFPREVFRTLGDAGLLGLPFGEDVGGGGQPHEVYLQVVEELAARWASVALGVSVHTLSCFPVDRFGSDAQRRDLLPEMVGGRLLGAYCLSEAHAGSDPGAMRATARAADDGWVAAGEKAWVTHGGQADFYATFLRTPAGPGAAGDGGRNDISCFHLTPDLPGFSAARPEEKMGMTGSTTAAIRLDDVPVPADRLVGEPGRGLGIALAALDSGRLGVSAVAVGLAQSALDVAVAYALEREAFGKRIVDHQGVAFLLADMAAAVESARATYLVAARRKDAGKPYARQASIAKLVATDAAMAVTTDAVQVLGGAGYTRDHPAERYMREAKVMQIFEGTNQIQRMVIGRHLAQEAAPAAG</sequence>
<proteinExistence type="inferred from homology"/>
<evidence type="ECO:0000256" key="5">
    <source>
        <dbReference type="RuleBase" id="RU362125"/>
    </source>
</evidence>
<reference evidence="9 10" key="1">
    <citation type="submission" date="2020-02" db="EMBL/GenBank/DDBJ databases">
        <title>Geodermatophilus sabuli CPCC 205279 I12A-02694.</title>
        <authorList>
            <person name="Jiang Z."/>
        </authorList>
    </citation>
    <scope>NUCLEOTIDE SEQUENCE [LARGE SCALE GENOMIC DNA]</scope>
    <source>
        <strain evidence="9 10">I12A-02694</strain>
    </source>
</reference>
<dbReference type="RefSeq" id="WP_163483587.1">
    <property type="nucleotide sequence ID" value="NZ_JAAGWF010000025.1"/>
</dbReference>
<dbReference type="InterPro" id="IPR036250">
    <property type="entry name" value="AcylCo_DH-like_C"/>
</dbReference>
<dbReference type="InterPro" id="IPR006089">
    <property type="entry name" value="Acyl-CoA_DH_CS"/>
</dbReference>
<evidence type="ECO:0000259" key="7">
    <source>
        <dbReference type="Pfam" id="PF02770"/>
    </source>
</evidence>
<dbReference type="InterPro" id="IPR009075">
    <property type="entry name" value="AcylCo_DH/oxidase_C"/>
</dbReference>
<evidence type="ECO:0000256" key="2">
    <source>
        <dbReference type="ARBA" id="ARBA00009347"/>
    </source>
</evidence>
<dbReference type="InterPro" id="IPR037069">
    <property type="entry name" value="AcylCoA_DH/ox_N_sf"/>
</dbReference>
<comment type="caution">
    <text evidence="9">The sequence shown here is derived from an EMBL/GenBank/DDBJ whole genome shotgun (WGS) entry which is preliminary data.</text>
</comment>
<keyword evidence="5" id="KW-0560">Oxidoreductase</keyword>
<dbReference type="InterPro" id="IPR013786">
    <property type="entry name" value="AcylCoA_DH/ox_N"/>
</dbReference>
<dbReference type="AlphaFoldDB" id="A0A7K3W5K4"/>
<dbReference type="SUPFAM" id="SSF56645">
    <property type="entry name" value="Acyl-CoA dehydrogenase NM domain-like"/>
    <property type="match status" value="1"/>
</dbReference>
<dbReference type="PANTHER" id="PTHR43884">
    <property type="entry name" value="ACYL-COA DEHYDROGENASE"/>
    <property type="match status" value="1"/>
</dbReference>
<evidence type="ECO:0000313" key="10">
    <source>
        <dbReference type="Proteomes" id="UP000470246"/>
    </source>
</evidence>
<comment type="cofactor">
    <cofactor evidence="1 5">
        <name>FAD</name>
        <dbReference type="ChEBI" id="CHEBI:57692"/>
    </cofactor>
</comment>
<evidence type="ECO:0000256" key="3">
    <source>
        <dbReference type="ARBA" id="ARBA00022630"/>
    </source>
</evidence>
<dbReference type="SUPFAM" id="SSF47203">
    <property type="entry name" value="Acyl-CoA dehydrogenase C-terminal domain-like"/>
    <property type="match status" value="1"/>
</dbReference>
<dbReference type="InterPro" id="IPR046373">
    <property type="entry name" value="Acyl-CoA_Oxase/DH_mid-dom_sf"/>
</dbReference>
<feature type="domain" description="Acyl-CoA dehydrogenase/oxidase C-terminal" evidence="6">
    <location>
        <begin position="237"/>
        <end position="385"/>
    </location>
</feature>
<evidence type="ECO:0000256" key="1">
    <source>
        <dbReference type="ARBA" id="ARBA00001974"/>
    </source>
</evidence>
<keyword evidence="3 5" id="KW-0285">Flavoprotein</keyword>
<dbReference type="InterPro" id="IPR009100">
    <property type="entry name" value="AcylCoA_DH/oxidase_NM_dom_sf"/>
</dbReference>
<dbReference type="InterPro" id="IPR006091">
    <property type="entry name" value="Acyl-CoA_Oxase/DH_mid-dom"/>
</dbReference>
<dbReference type="GO" id="GO:0003995">
    <property type="term" value="F:acyl-CoA dehydrogenase activity"/>
    <property type="evidence" value="ECO:0007669"/>
    <property type="project" value="InterPro"/>
</dbReference>